<dbReference type="OrthoDB" id="3549057at2759"/>
<dbReference type="GeneID" id="36574295"/>
<feature type="compositionally biased region" description="Low complexity" evidence="1">
    <location>
        <begin position="28"/>
        <end position="42"/>
    </location>
</feature>
<dbReference type="RefSeq" id="XP_024725743.1">
    <property type="nucleotide sequence ID" value="XM_024866214.1"/>
</dbReference>
<keyword evidence="3" id="KW-1185">Reference proteome</keyword>
<reference evidence="2 3" key="1">
    <citation type="journal article" date="2018" name="New Phytol.">
        <title>Comparative genomics and transcriptomics depict ericoid mycorrhizal fungi as versatile saprotrophs and plant mutualists.</title>
        <authorList>
            <person name="Martino E."/>
            <person name="Morin E."/>
            <person name="Grelet G.A."/>
            <person name="Kuo A."/>
            <person name="Kohler A."/>
            <person name="Daghino S."/>
            <person name="Barry K.W."/>
            <person name="Cichocki N."/>
            <person name="Clum A."/>
            <person name="Dockter R.B."/>
            <person name="Hainaut M."/>
            <person name="Kuo R.C."/>
            <person name="LaButti K."/>
            <person name="Lindahl B.D."/>
            <person name="Lindquist E.A."/>
            <person name="Lipzen A."/>
            <person name="Khouja H.R."/>
            <person name="Magnuson J."/>
            <person name="Murat C."/>
            <person name="Ohm R.A."/>
            <person name="Singer S.W."/>
            <person name="Spatafora J.W."/>
            <person name="Wang M."/>
            <person name="Veneault-Fourrey C."/>
            <person name="Henrissat B."/>
            <person name="Grigoriev I.V."/>
            <person name="Martin F.M."/>
            <person name="Perotto S."/>
        </authorList>
    </citation>
    <scope>NUCLEOTIDE SEQUENCE [LARGE SCALE GENOMIC DNA]</scope>
    <source>
        <strain evidence="2 3">ATCC 22711</strain>
    </source>
</reference>
<organism evidence="2 3">
    <name type="scientific">Amorphotheca resinae ATCC 22711</name>
    <dbReference type="NCBI Taxonomy" id="857342"/>
    <lineage>
        <taxon>Eukaryota</taxon>
        <taxon>Fungi</taxon>
        <taxon>Dikarya</taxon>
        <taxon>Ascomycota</taxon>
        <taxon>Pezizomycotina</taxon>
        <taxon>Leotiomycetes</taxon>
        <taxon>Helotiales</taxon>
        <taxon>Amorphothecaceae</taxon>
        <taxon>Amorphotheca</taxon>
    </lineage>
</organism>
<dbReference type="Proteomes" id="UP000241818">
    <property type="component" value="Unassembled WGS sequence"/>
</dbReference>
<accession>A0A2T3BFV6</accession>
<dbReference type="InParanoid" id="A0A2T3BFV6"/>
<protein>
    <submittedName>
        <fullName evidence="2">Uncharacterized protein</fullName>
    </submittedName>
</protein>
<proteinExistence type="predicted"/>
<sequence length="158" mass="18311">MPRIPISRIKQEVEQRRRHQLSIAIHGSTSSLPSLSSSLSTDADADADAPPAPPEPLALIYNIRHDTFRQAPRSSLVKQDVSSSPLVELPYDMPPLLVDGRMQIVEVPRWKRKVGFYWRTSDGEQTRVLWRSVKLPGRIWWQRNFGEKLWTELWIERC</sequence>
<feature type="region of interest" description="Disordered" evidence="1">
    <location>
        <begin position="23"/>
        <end position="51"/>
    </location>
</feature>
<name>A0A2T3BFV6_AMORE</name>
<evidence type="ECO:0000256" key="1">
    <source>
        <dbReference type="SAM" id="MobiDB-lite"/>
    </source>
</evidence>
<dbReference type="EMBL" id="KZ679006">
    <property type="protein sequence ID" value="PSS28218.1"/>
    <property type="molecule type" value="Genomic_DNA"/>
</dbReference>
<dbReference type="STRING" id="857342.A0A2T3BFV6"/>
<evidence type="ECO:0000313" key="3">
    <source>
        <dbReference type="Proteomes" id="UP000241818"/>
    </source>
</evidence>
<evidence type="ECO:0000313" key="2">
    <source>
        <dbReference type="EMBL" id="PSS28218.1"/>
    </source>
</evidence>
<gene>
    <name evidence="2" type="ORF">M430DRAFT_32676</name>
</gene>
<dbReference type="AlphaFoldDB" id="A0A2T3BFV6"/>